<keyword evidence="3 9" id="KW-0808">Transferase</keyword>
<keyword evidence="5 7" id="KW-1133">Transmembrane helix</keyword>
<evidence type="ECO:0000256" key="5">
    <source>
        <dbReference type="ARBA" id="ARBA00022989"/>
    </source>
</evidence>
<dbReference type="Pfam" id="PF00535">
    <property type="entry name" value="Glycos_transf_2"/>
    <property type="match status" value="1"/>
</dbReference>
<dbReference type="InterPro" id="IPR029044">
    <property type="entry name" value="Nucleotide-diphossugar_trans"/>
</dbReference>
<dbReference type="Gene3D" id="3.90.550.10">
    <property type="entry name" value="Spore Coat Polysaccharide Biosynthesis Protein SpsA, Chain A"/>
    <property type="match status" value="1"/>
</dbReference>
<keyword evidence="2" id="KW-0328">Glycosyltransferase</keyword>
<dbReference type="CDD" id="cd04187">
    <property type="entry name" value="DPM1_like_bac"/>
    <property type="match status" value="1"/>
</dbReference>
<evidence type="ECO:0000256" key="4">
    <source>
        <dbReference type="ARBA" id="ARBA00022692"/>
    </source>
</evidence>
<evidence type="ECO:0000256" key="3">
    <source>
        <dbReference type="ARBA" id="ARBA00022679"/>
    </source>
</evidence>
<dbReference type="PANTHER" id="PTHR48090:SF1">
    <property type="entry name" value="PROPHAGE BACTOPRENOL GLUCOSYL TRANSFERASE HOMOLOG"/>
    <property type="match status" value="1"/>
</dbReference>
<protein>
    <submittedName>
        <fullName evidence="9">Group 2 family glycosyl transferase protein</fullName>
    </submittedName>
</protein>
<keyword evidence="6 7" id="KW-0472">Membrane</keyword>
<dbReference type="InterPro" id="IPR001173">
    <property type="entry name" value="Glyco_trans_2-like"/>
</dbReference>
<evidence type="ECO:0000256" key="2">
    <source>
        <dbReference type="ARBA" id="ARBA00022676"/>
    </source>
</evidence>
<dbReference type="AlphaFoldDB" id="W0FIS0"/>
<dbReference type="PANTHER" id="PTHR48090">
    <property type="entry name" value="UNDECAPRENYL-PHOSPHATE 4-DEOXY-4-FORMAMIDO-L-ARABINOSE TRANSFERASE-RELATED"/>
    <property type="match status" value="1"/>
</dbReference>
<proteinExistence type="predicted"/>
<sequence length="315" mass="35217">MKKLISVIAPMYNEGELVNAYLDSCMKAMDSISDRYRYEIVMVNDGSNDNTYELMKKAQSEHPDLISTVCLTRNFGLEGAVFAGLSKARGDAVVSMDADLQDPPEVILKLIEKWENGADVVNAVRVKRESDTFFKKTTAAMYYDILRSISGKVKMDKDAANFRLLSRKAVDTVLSLSESNKVFRVAVPFVGMKTETVEYERDKRYAGSTKYHLRNMVPYALDSITGVSVAPLYISFWAVVFFLAGFLATFISFIAAHDEWKVGLFCVSMGFLCFAVMSVVIAVISIYLAQTLTEAKGRPVSLIYEYDPARTEEDA</sequence>
<evidence type="ECO:0000256" key="7">
    <source>
        <dbReference type="SAM" id="Phobius"/>
    </source>
</evidence>
<dbReference type="SUPFAM" id="SSF53448">
    <property type="entry name" value="Nucleotide-diphospho-sugar transferases"/>
    <property type="match status" value="1"/>
</dbReference>
<accession>W0FIS0</accession>
<evidence type="ECO:0000259" key="8">
    <source>
        <dbReference type="Pfam" id="PF00535"/>
    </source>
</evidence>
<evidence type="ECO:0000256" key="1">
    <source>
        <dbReference type="ARBA" id="ARBA00004141"/>
    </source>
</evidence>
<feature type="domain" description="Glycosyltransferase 2-like" evidence="8">
    <location>
        <begin position="6"/>
        <end position="172"/>
    </location>
</feature>
<name>W0FIS0_9BACT</name>
<feature type="transmembrane region" description="Helical" evidence="7">
    <location>
        <begin position="232"/>
        <end position="256"/>
    </location>
</feature>
<evidence type="ECO:0000256" key="6">
    <source>
        <dbReference type="ARBA" id="ARBA00023136"/>
    </source>
</evidence>
<evidence type="ECO:0000313" key="9">
    <source>
        <dbReference type="EMBL" id="AHF24726.1"/>
    </source>
</evidence>
<dbReference type="EMBL" id="KC246803">
    <property type="protein sequence ID" value="AHF24726.1"/>
    <property type="molecule type" value="Genomic_DNA"/>
</dbReference>
<feature type="transmembrane region" description="Helical" evidence="7">
    <location>
        <begin position="262"/>
        <end position="289"/>
    </location>
</feature>
<dbReference type="GO" id="GO:0016757">
    <property type="term" value="F:glycosyltransferase activity"/>
    <property type="evidence" value="ECO:0007669"/>
    <property type="project" value="UniProtKB-KW"/>
</dbReference>
<organism evidence="9">
    <name type="scientific">uncultured bacterium Contig783</name>
    <dbReference type="NCBI Taxonomy" id="1393612"/>
    <lineage>
        <taxon>Bacteria</taxon>
        <taxon>environmental samples</taxon>
    </lineage>
</organism>
<reference evidence="9" key="1">
    <citation type="journal article" date="2013" name="PLoS ONE">
        <title>Metagenomic insights into the carbohydrate-active enzymes carried by the microorganisms adhering to solid digesta in the rumen of cows.</title>
        <authorList>
            <person name="Wang L."/>
            <person name="Hatem A."/>
            <person name="Catalyurek U.V."/>
            <person name="Morrison M."/>
            <person name="Yu Z."/>
        </authorList>
    </citation>
    <scope>NUCLEOTIDE SEQUENCE</scope>
</reference>
<comment type="subcellular location">
    <subcellularLocation>
        <location evidence="1">Membrane</location>
        <topology evidence="1">Multi-pass membrane protein</topology>
    </subcellularLocation>
</comment>
<dbReference type="InterPro" id="IPR050256">
    <property type="entry name" value="Glycosyltransferase_2"/>
</dbReference>
<keyword evidence="4 7" id="KW-0812">Transmembrane</keyword>
<dbReference type="GO" id="GO:0005886">
    <property type="term" value="C:plasma membrane"/>
    <property type="evidence" value="ECO:0007669"/>
    <property type="project" value="TreeGrafter"/>
</dbReference>